<organism evidence="2 3">
    <name type="scientific">Colletotrichum lupini</name>
    <dbReference type="NCBI Taxonomy" id="145971"/>
    <lineage>
        <taxon>Eukaryota</taxon>
        <taxon>Fungi</taxon>
        <taxon>Dikarya</taxon>
        <taxon>Ascomycota</taxon>
        <taxon>Pezizomycotina</taxon>
        <taxon>Sordariomycetes</taxon>
        <taxon>Hypocreomycetidae</taxon>
        <taxon>Glomerellales</taxon>
        <taxon>Glomerellaceae</taxon>
        <taxon>Colletotrichum</taxon>
        <taxon>Colletotrichum acutatum species complex</taxon>
    </lineage>
</organism>
<feature type="compositionally biased region" description="Low complexity" evidence="1">
    <location>
        <begin position="423"/>
        <end position="434"/>
    </location>
</feature>
<name>A0A9Q8WLQ6_9PEZI</name>
<dbReference type="Proteomes" id="UP000830671">
    <property type="component" value="Chromosome 7"/>
</dbReference>
<gene>
    <name evidence="2" type="ORF">CLUP02_13746</name>
</gene>
<keyword evidence="3" id="KW-1185">Reference proteome</keyword>
<dbReference type="KEGG" id="clup:CLUP02_13746"/>
<evidence type="ECO:0000313" key="3">
    <source>
        <dbReference type="Proteomes" id="UP000830671"/>
    </source>
</evidence>
<feature type="region of interest" description="Disordered" evidence="1">
    <location>
        <begin position="354"/>
        <end position="377"/>
    </location>
</feature>
<proteinExistence type="predicted"/>
<feature type="compositionally biased region" description="Basic and acidic residues" evidence="1">
    <location>
        <begin position="714"/>
        <end position="725"/>
    </location>
</feature>
<feature type="region of interest" description="Disordered" evidence="1">
    <location>
        <begin position="418"/>
        <end position="437"/>
    </location>
</feature>
<dbReference type="AlphaFoldDB" id="A0A9Q8WLQ6"/>
<reference evidence="2" key="1">
    <citation type="journal article" date="2021" name="Mol. Plant Microbe Interact.">
        <title>Complete Genome Sequence of the Plant-Pathogenic Fungus Colletotrichum lupini.</title>
        <authorList>
            <person name="Baroncelli R."/>
            <person name="Pensec F."/>
            <person name="Da Lio D."/>
            <person name="Boufleur T."/>
            <person name="Vicente I."/>
            <person name="Sarrocco S."/>
            <person name="Picot A."/>
            <person name="Baraldi E."/>
            <person name="Sukno S."/>
            <person name="Thon M."/>
            <person name="Le Floch G."/>
        </authorList>
    </citation>
    <scope>NUCLEOTIDE SEQUENCE</scope>
    <source>
        <strain evidence="2">IMI 504893</strain>
    </source>
</reference>
<evidence type="ECO:0000313" key="2">
    <source>
        <dbReference type="EMBL" id="UQC88223.1"/>
    </source>
</evidence>
<dbReference type="GeneID" id="73347693"/>
<feature type="region of interest" description="Disordered" evidence="1">
    <location>
        <begin position="663"/>
        <end position="725"/>
    </location>
</feature>
<protein>
    <submittedName>
        <fullName evidence="2">Uncharacterized protein</fullName>
    </submittedName>
</protein>
<sequence length="725" mass="78487">MGHNTQEFDNPNPSLYIVQGERSQTEFAVPDTCGLERRLMHAPSEFTDGSGPGPDPGMAPSGAVIISGAACFVHRISHGPILPLPPSPKTPETPRPQIHNPVASGLRMAPETRERASRRVVIKPTPLCCAARTVSQRPAHPNRQEDRLLQNLVDQQYIPPQGKGPPHALAFSSLSVWGPPIAIVARTISQLGVKPHESAAVPGGPSRGYSAFLPGHRASSWVLWSAITVRTDYHLGRQAAGIAHLSSRPILARVGGPGPARPPLEFACHTGLATAVGQVHCEDPPFSSCKLGTFIGTVVKSQIRCHIPTSTSICLDKQAGRQTGRHTTRLIISFSLISFSPVVASGANPLNSTQSRGLVEGLGRPAKGGHMPDAKPRRSSFSSHLNLFAFFIYLTTVTDWARIPNDLAKIARLDRKQDSSPKLSQLSSGTLQQQDPPLGNFANQVRVSCATAIKLQVQATSPFSRFARHNYHLQQQHHLYGTFLGIDQEINAPRCLSLSLSPASQEIDPRCPPPPPFHPRTLVVATSPSNQTGQRLDSNNVCVRGMTSERTKNANVAQIKAKTVPAYSNRNHHPHTLREVSQIKVCADELSLPQTFCLCTISNHFPNPPARINKTRRVLLHPTYPTLKLGLCSLSLPSLSCIPIPSLSLLCLELATTFREQGKSRRVGVPPDFDSSEPPGPLFPPHVALAPQSPSSFPSLDPRSPAMCNVPTRRLPENAARPKTD</sequence>
<evidence type="ECO:0000256" key="1">
    <source>
        <dbReference type="SAM" id="MobiDB-lite"/>
    </source>
</evidence>
<dbReference type="RefSeq" id="XP_049149829.1">
    <property type="nucleotide sequence ID" value="XM_049292683.1"/>
</dbReference>
<dbReference type="EMBL" id="CP019479">
    <property type="protein sequence ID" value="UQC88223.1"/>
    <property type="molecule type" value="Genomic_DNA"/>
</dbReference>
<accession>A0A9Q8WLQ6</accession>